<dbReference type="KEGG" id="bbet:F8237_07505"/>
<dbReference type="Gene3D" id="3.90.550.10">
    <property type="entry name" value="Spore Coat Polysaccharide Biosynthesis Protein SpsA, Chain A"/>
    <property type="match status" value="1"/>
</dbReference>
<dbReference type="OrthoDB" id="9775281at2"/>
<dbReference type="Pfam" id="PF13632">
    <property type="entry name" value="Glyco_trans_2_3"/>
    <property type="match status" value="1"/>
</dbReference>
<dbReference type="AlphaFoldDB" id="A0A5P6P1J9"/>
<evidence type="ECO:0000256" key="1">
    <source>
        <dbReference type="ARBA" id="ARBA00004429"/>
    </source>
</evidence>
<feature type="transmembrane region" description="Helical" evidence="12">
    <location>
        <begin position="490"/>
        <end position="515"/>
    </location>
</feature>
<dbReference type="PANTHER" id="PTHR43867">
    <property type="entry name" value="CELLULOSE SYNTHASE CATALYTIC SUBUNIT A [UDP-FORMING]"/>
    <property type="match status" value="1"/>
</dbReference>
<dbReference type="InterPro" id="IPR050321">
    <property type="entry name" value="Glycosyltr_2/OpgH_subfam"/>
</dbReference>
<comment type="subcellular location">
    <subcellularLocation>
        <location evidence="1">Cell inner membrane</location>
        <topology evidence="1">Multi-pass membrane protein</topology>
    </subcellularLocation>
    <subcellularLocation>
        <location evidence="12">Cell membrane</location>
        <topology evidence="12">Multi-pass membrane protein</topology>
    </subcellularLocation>
</comment>
<dbReference type="InterPro" id="IPR001173">
    <property type="entry name" value="Glyco_trans_2-like"/>
</dbReference>
<evidence type="ECO:0000256" key="9">
    <source>
        <dbReference type="ARBA" id="ARBA00022692"/>
    </source>
</evidence>
<dbReference type="NCBIfam" id="NF003962">
    <property type="entry name" value="PRK05454.2-5"/>
    <property type="match status" value="1"/>
</dbReference>
<protein>
    <recommendedName>
        <fullName evidence="4 12">Glucans biosynthesis glucosyltransferase H</fullName>
        <ecNumber evidence="12">2.4.1.-</ecNumber>
    </recommendedName>
</protein>
<dbReference type="InterPro" id="IPR029044">
    <property type="entry name" value="Nucleotide-diphossugar_trans"/>
</dbReference>
<feature type="transmembrane region" description="Helical" evidence="12">
    <location>
        <begin position="447"/>
        <end position="470"/>
    </location>
</feature>
<dbReference type="GO" id="GO:0005886">
    <property type="term" value="C:plasma membrane"/>
    <property type="evidence" value="ECO:0007669"/>
    <property type="project" value="UniProtKB-SubCell"/>
</dbReference>
<feature type="transmembrane region" description="Helical" evidence="12">
    <location>
        <begin position="123"/>
        <end position="149"/>
    </location>
</feature>
<dbReference type="CDD" id="cd04191">
    <property type="entry name" value="Glucan_BSP_MdoH"/>
    <property type="match status" value="1"/>
</dbReference>
<evidence type="ECO:0000256" key="11">
    <source>
        <dbReference type="ARBA" id="ARBA00023136"/>
    </source>
</evidence>
<keyword evidence="9 12" id="KW-0812">Transmembrane</keyword>
<evidence type="ECO:0000313" key="16">
    <source>
        <dbReference type="Proteomes" id="UP000325641"/>
    </source>
</evidence>
<keyword evidence="6" id="KW-0997">Cell inner membrane</keyword>
<feature type="transmembrane region" description="Helical" evidence="12">
    <location>
        <begin position="587"/>
        <end position="604"/>
    </location>
</feature>
<evidence type="ECO:0000313" key="15">
    <source>
        <dbReference type="EMBL" id="QFI72247.1"/>
    </source>
</evidence>
<reference evidence="16" key="1">
    <citation type="submission" date="2019-10" db="EMBL/GenBank/DDBJ databases">
        <title>Complete Genome Sequence of Bradyrhizobium betae type strain PL7HG1T.</title>
        <authorList>
            <person name="Bromfield E.S.P."/>
            <person name="Cloutier S."/>
        </authorList>
    </citation>
    <scope>NUCLEOTIDE SEQUENCE [LARGE SCALE GENOMIC DNA]</scope>
    <source>
        <strain evidence="16">PL7HG1</strain>
    </source>
</reference>
<sequence>MASELPMRGQGPGLDRAARVPGAERCAGLRSMDLSMDALKQSQAPPPSAPARPFLPQESPLSMLPCRLDRAADVRRSQALTNASLVARRLLIFAGTALLTLAGGYGMYDVVKVGGVTFLEALLLGLFLVLLAWVAFSFMSALAGFFVLLTRGQVSLPIATTGPLPSISTRTAMLLPTYNEDPHHVMARLRAMYESIEATGYGAQFDWFLLSDTTDPDIWISEEMAFIQLRRACGGDRLYYRHRSDNTARKSGNIADWVTRFGAAYDHMIVLDADSLMEADTIVRIVHAMERHPACALIQTQPVIVNARTLFSRLQQFSGRVYGPLITAGNAWWHGGDSNYWGHNAIIRIQAFAAEAGLPELRGRKPFGGHILSHDFVEAALMRRAGWAIYMVPAVRGSFEEVPPSLLDFAGRDRRWCQGNLQHLAVLPARGLHWVSRLHLLTGIGSYVTAPLWLLFLLLGLLISLQAHFIRPEYFPKGFSLFPTWPQQDPVLAAWVFAATMGLLILPKLLAYLVLISNRDERTGFAGSFRTLAGVVCETFVAALLAPSMMILQTKAVVEILAGRDAGWQVQRRGDGQPARGEVYRKLAGPTLCGLALSLCAYAVSLPLLLWMSPVLLGLLLSIPLGIITSSRLGAPGVFATPETNSPPAVVLRANELAASGRAEMAGALRQLGRDPELLVEHLGSLSPASPRRFAPIDVPLATATAKVEQCESLEDAAAWLDRSELHAVLGHPTLLKQVLDMPQGRLE</sequence>
<feature type="region of interest" description="Disordered" evidence="13">
    <location>
        <begin position="1"/>
        <end position="20"/>
    </location>
</feature>
<evidence type="ECO:0000259" key="14">
    <source>
        <dbReference type="Pfam" id="PF13632"/>
    </source>
</evidence>
<evidence type="ECO:0000256" key="10">
    <source>
        <dbReference type="ARBA" id="ARBA00022989"/>
    </source>
</evidence>
<evidence type="ECO:0000256" key="12">
    <source>
        <dbReference type="HAMAP-Rule" id="MF_01072"/>
    </source>
</evidence>
<dbReference type="SUPFAM" id="SSF53448">
    <property type="entry name" value="Nucleotide-diphospho-sugar transferases"/>
    <property type="match status" value="1"/>
</dbReference>
<dbReference type="NCBIfam" id="NF003956">
    <property type="entry name" value="PRK05454.1-3"/>
    <property type="match status" value="1"/>
</dbReference>
<evidence type="ECO:0000256" key="4">
    <source>
        <dbReference type="ARBA" id="ARBA00020585"/>
    </source>
</evidence>
<feature type="transmembrane region" description="Helical" evidence="12">
    <location>
        <begin position="90"/>
        <end position="108"/>
    </location>
</feature>
<comment type="similarity">
    <text evidence="3 12">Belongs to the glycosyltransferase 2 family. OpgH subfamily.</text>
</comment>
<comment type="function">
    <text evidence="12">Involved in the biosynthesis of osmoregulated periplasmic glucans (OPGs).</text>
</comment>
<dbReference type="Proteomes" id="UP000325641">
    <property type="component" value="Chromosome"/>
</dbReference>
<dbReference type="EC" id="2.4.1.-" evidence="12"/>
<proteinExistence type="inferred from homology"/>
<dbReference type="InterPro" id="IPR023725">
    <property type="entry name" value="Glucans_biosynth_gluTrFase_H"/>
</dbReference>
<keyword evidence="7 12" id="KW-0328">Glycosyltransferase</keyword>
<evidence type="ECO:0000256" key="7">
    <source>
        <dbReference type="ARBA" id="ARBA00022676"/>
    </source>
</evidence>
<gene>
    <name evidence="15" type="primary">mdoH</name>
    <name evidence="12" type="synonym">opgH</name>
    <name evidence="15" type="ORF">F8237_07505</name>
</gene>
<keyword evidence="5 12" id="KW-1003">Cell membrane</keyword>
<accession>A0A5P6P1J9</accession>
<evidence type="ECO:0000256" key="13">
    <source>
        <dbReference type="SAM" id="MobiDB-lite"/>
    </source>
</evidence>
<dbReference type="GO" id="GO:0016758">
    <property type="term" value="F:hexosyltransferase activity"/>
    <property type="evidence" value="ECO:0007669"/>
    <property type="project" value="UniProtKB-UniRule"/>
</dbReference>
<dbReference type="EMBL" id="CP044543">
    <property type="protein sequence ID" value="QFI72247.1"/>
    <property type="molecule type" value="Genomic_DNA"/>
</dbReference>
<evidence type="ECO:0000256" key="3">
    <source>
        <dbReference type="ARBA" id="ARBA00009337"/>
    </source>
</evidence>
<keyword evidence="8 12" id="KW-0808">Transferase</keyword>
<dbReference type="PANTHER" id="PTHR43867:SF5">
    <property type="entry name" value="GLUCANS BIOSYNTHESIS GLUCOSYLTRANSFERASE H"/>
    <property type="match status" value="1"/>
</dbReference>
<comment type="pathway">
    <text evidence="2 12">Glycan metabolism; osmoregulated periplasmic glucan (OPG) biosynthesis.</text>
</comment>
<dbReference type="HAMAP" id="MF_01072">
    <property type="entry name" value="MdoH_OpgH"/>
    <property type="match status" value="1"/>
</dbReference>
<keyword evidence="10 12" id="KW-1133">Transmembrane helix</keyword>
<evidence type="ECO:0000256" key="2">
    <source>
        <dbReference type="ARBA" id="ARBA00005001"/>
    </source>
</evidence>
<dbReference type="GO" id="GO:0009250">
    <property type="term" value="P:glucan biosynthetic process"/>
    <property type="evidence" value="ECO:0007669"/>
    <property type="project" value="UniProtKB-UniRule"/>
</dbReference>
<evidence type="ECO:0000256" key="8">
    <source>
        <dbReference type="ARBA" id="ARBA00022679"/>
    </source>
</evidence>
<evidence type="ECO:0000256" key="6">
    <source>
        <dbReference type="ARBA" id="ARBA00022519"/>
    </source>
</evidence>
<dbReference type="UniPathway" id="UPA00637"/>
<organism evidence="15 16">
    <name type="scientific">Bradyrhizobium betae</name>
    <dbReference type="NCBI Taxonomy" id="244734"/>
    <lineage>
        <taxon>Bacteria</taxon>
        <taxon>Pseudomonadati</taxon>
        <taxon>Pseudomonadota</taxon>
        <taxon>Alphaproteobacteria</taxon>
        <taxon>Hyphomicrobiales</taxon>
        <taxon>Nitrobacteraceae</taxon>
        <taxon>Bradyrhizobium</taxon>
    </lineage>
</organism>
<feature type="transmembrane region" description="Helical" evidence="12">
    <location>
        <begin position="610"/>
        <end position="628"/>
    </location>
</feature>
<evidence type="ECO:0000256" key="5">
    <source>
        <dbReference type="ARBA" id="ARBA00022475"/>
    </source>
</evidence>
<keyword evidence="11 12" id="KW-0472">Membrane</keyword>
<dbReference type="NCBIfam" id="NF003958">
    <property type="entry name" value="PRK05454.2-1"/>
    <property type="match status" value="1"/>
</dbReference>
<feature type="domain" description="Glycosyltransferase 2-like" evidence="14">
    <location>
        <begin position="269"/>
        <end position="492"/>
    </location>
</feature>
<name>A0A5P6P1J9_9BRAD</name>